<organism evidence="1 2">
    <name type="scientific">Propionibacterium phage Wizzo</name>
    <dbReference type="NCBI Taxonomy" id="1655023"/>
    <lineage>
        <taxon>Viruses</taxon>
        <taxon>Duplodnaviria</taxon>
        <taxon>Heunggongvirae</taxon>
        <taxon>Uroviricota</taxon>
        <taxon>Caudoviricetes</taxon>
        <taxon>Pahexavirus</taxon>
        <taxon>Pahexavirus wizzo</taxon>
    </lineage>
</organism>
<dbReference type="Proteomes" id="UP000203056">
    <property type="component" value="Segment"/>
</dbReference>
<evidence type="ECO:0000313" key="2">
    <source>
        <dbReference type="Proteomes" id="UP000203056"/>
    </source>
</evidence>
<dbReference type="OrthoDB" id="16631at10239"/>
<sequence length="243" mass="27253">MATTLITPSITSLYSHTEDDPLDLTQLAGRHANRINLDAAKHAYRDAVEEALQHYRPDWTLALDGSVTGPQDWQQLTPDEAEDLAWEIDDIDTATILQEATKYHTKNTHQQAGAPTMGPHPFTPQEDTPMLATIITAHYSQLYRDTSAAARILDLTLLENDPNPHINFIRAAGLYRHSVEEAIQTLRPDWWLTADGAVYTHNTVHYLNLAEQTRLAQNIADIDIQAILKACITPSQTTYAQDY</sequence>
<dbReference type="RefSeq" id="YP_009159915.1">
    <property type="nucleotide sequence ID" value="NC_027621.1"/>
</dbReference>
<dbReference type="GeneID" id="25103540"/>
<protein>
    <submittedName>
        <fullName evidence="1">Uncharacterized protein</fullName>
    </submittedName>
</protein>
<name>A0A0H4IMF9_9CAUD</name>
<dbReference type="EMBL" id="KR337646">
    <property type="protein sequence ID" value="AKO60361.1"/>
    <property type="molecule type" value="Genomic_DNA"/>
</dbReference>
<reference evidence="1 2" key="1">
    <citation type="submission" date="2015-04" db="EMBL/GenBank/DDBJ databases">
        <authorList>
            <person name="Arle D."/>
            <person name="Li J."/>
            <person name="Phou S."/>
            <person name="Thure K."/>
            <person name="Reddi K."/>
            <person name="Villella W."/>
            <person name="Bowman C."/>
            <person name="Mould D."/>
            <person name="Parker J.M."/>
            <person name="Sanders E.R."/>
        </authorList>
    </citation>
    <scope>NUCLEOTIDE SEQUENCE [LARGE SCALE GENOMIC DNA]</scope>
</reference>
<dbReference type="KEGG" id="vg:25103540"/>
<keyword evidence="2" id="KW-1185">Reference proteome</keyword>
<evidence type="ECO:0000313" key="1">
    <source>
        <dbReference type="EMBL" id="AKO60361.1"/>
    </source>
</evidence>
<gene>
    <name evidence="1" type="ORF">WIZZO_42</name>
</gene>
<proteinExistence type="predicted"/>
<accession>A0A0H4IMF9</accession>